<organism evidence="2">
    <name type="scientific">Ignisphaera aggregans</name>
    <dbReference type="NCBI Taxonomy" id="334771"/>
    <lineage>
        <taxon>Archaea</taxon>
        <taxon>Thermoproteota</taxon>
        <taxon>Thermoprotei</taxon>
        <taxon>Desulfurococcales</taxon>
        <taxon>Desulfurococcaceae</taxon>
        <taxon>Ignisphaera</taxon>
    </lineage>
</organism>
<comment type="caution">
    <text evidence="2">The sequence shown here is derived from an EMBL/GenBank/DDBJ whole genome shotgun (WGS) entry which is preliminary data.</text>
</comment>
<proteinExistence type="predicted"/>
<dbReference type="AlphaFoldDB" id="A0A7J3MYN5"/>
<accession>A0A7J3MYN5</accession>
<name>A0A7J3MYN5_9CREN</name>
<evidence type="ECO:0000313" key="2">
    <source>
        <dbReference type="EMBL" id="HGT98559.1"/>
    </source>
</evidence>
<sequence>MKGESIWKSLAILILGEDLVKGFSEGLIPKYRRYRAVIIYDSKVIAVQLMMIVYDTDVALFSIISK</sequence>
<evidence type="ECO:0000313" key="1">
    <source>
        <dbReference type="EMBL" id="HFQ79234.1"/>
    </source>
</evidence>
<dbReference type="EMBL" id="DTAU01000117">
    <property type="protein sequence ID" value="HFQ79234.1"/>
    <property type="molecule type" value="Genomic_DNA"/>
</dbReference>
<protein>
    <submittedName>
        <fullName evidence="2">Uncharacterized protein</fullName>
    </submittedName>
</protein>
<dbReference type="EMBL" id="DTDH01000119">
    <property type="protein sequence ID" value="HGT98559.1"/>
    <property type="molecule type" value="Genomic_DNA"/>
</dbReference>
<gene>
    <name evidence="1" type="ORF">ENT99_05995</name>
    <name evidence="2" type="ORF">ENU64_03930</name>
</gene>
<reference evidence="2" key="1">
    <citation type="journal article" date="2020" name="mSystems">
        <title>Genome- and Community-Level Interaction Insights into Carbon Utilization and Element Cycling Functions of Hydrothermarchaeota in Hydrothermal Sediment.</title>
        <authorList>
            <person name="Zhou Z."/>
            <person name="Liu Y."/>
            <person name="Xu W."/>
            <person name="Pan J."/>
            <person name="Luo Z.H."/>
            <person name="Li M."/>
        </authorList>
    </citation>
    <scope>NUCLEOTIDE SEQUENCE [LARGE SCALE GENOMIC DNA]</scope>
    <source>
        <strain evidence="1">SpSt-629</strain>
        <strain evidence="2">SpSt-688</strain>
    </source>
</reference>